<comment type="caution">
    <text evidence="2">The sequence shown here is derived from an EMBL/GenBank/DDBJ whole genome shotgun (WGS) entry which is preliminary data.</text>
</comment>
<evidence type="ECO:0000313" key="3">
    <source>
        <dbReference type="Proteomes" id="UP000238322"/>
    </source>
</evidence>
<feature type="transmembrane region" description="Helical" evidence="1">
    <location>
        <begin position="111"/>
        <end position="129"/>
    </location>
</feature>
<dbReference type="RefSeq" id="WP_105330345.1">
    <property type="nucleotide sequence ID" value="NZ_PUHY01000010.1"/>
</dbReference>
<feature type="transmembrane region" description="Helical" evidence="1">
    <location>
        <begin position="89"/>
        <end position="105"/>
    </location>
</feature>
<keyword evidence="1" id="KW-0472">Membrane</keyword>
<feature type="transmembrane region" description="Helical" evidence="1">
    <location>
        <begin position="161"/>
        <end position="185"/>
    </location>
</feature>
<sequence length="232" mass="27042">MDTNDIKKLCLKYVYGAALTDAERAVVDDYAKATDGQAYLQECREMKHLLTNVADVKVRPIDHEAMIENFERTVRQSFDRTVFRPVKETYGLPVILGLLACSLIFFDGWSILNAVLLGVSALWLIVTWFQRYYMAKILSKPDLYEYAMTSRRRSDRIIKSLPGRLLIALFVGLAIAVTAFIAYWGYQEFGFLFPAIMVFLLVETLVIIIYQIRQQKRSNREVWDWWEEEIKE</sequence>
<organism evidence="2 3">
    <name type="scientific">Blastopirellula marina</name>
    <dbReference type="NCBI Taxonomy" id="124"/>
    <lineage>
        <taxon>Bacteria</taxon>
        <taxon>Pseudomonadati</taxon>
        <taxon>Planctomycetota</taxon>
        <taxon>Planctomycetia</taxon>
        <taxon>Pirellulales</taxon>
        <taxon>Pirellulaceae</taxon>
        <taxon>Blastopirellula</taxon>
    </lineage>
</organism>
<protein>
    <submittedName>
        <fullName evidence="2">Uncharacterized protein</fullName>
    </submittedName>
</protein>
<keyword evidence="1" id="KW-0812">Transmembrane</keyword>
<keyword evidence="1" id="KW-1133">Transmembrane helix</keyword>
<dbReference type="Proteomes" id="UP000238322">
    <property type="component" value="Unassembled WGS sequence"/>
</dbReference>
<feature type="transmembrane region" description="Helical" evidence="1">
    <location>
        <begin position="191"/>
        <end position="210"/>
    </location>
</feature>
<evidence type="ECO:0000313" key="2">
    <source>
        <dbReference type="EMBL" id="PQO34614.1"/>
    </source>
</evidence>
<accession>A0A2S8FRY4</accession>
<gene>
    <name evidence="2" type="ORF">C5Y83_13970</name>
</gene>
<evidence type="ECO:0000256" key="1">
    <source>
        <dbReference type="SAM" id="Phobius"/>
    </source>
</evidence>
<dbReference type="EMBL" id="PUHY01000010">
    <property type="protein sequence ID" value="PQO34614.1"/>
    <property type="molecule type" value="Genomic_DNA"/>
</dbReference>
<reference evidence="2 3" key="1">
    <citation type="submission" date="2018-02" db="EMBL/GenBank/DDBJ databases">
        <title>Comparative genomes isolates from brazilian mangrove.</title>
        <authorList>
            <person name="Araujo J.E."/>
            <person name="Taketani R.G."/>
            <person name="Silva M.C.P."/>
            <person name="Loureco M.V."/>
            <person name="Andreote F.D."/>
        </authorList>
    </citation>
    <scope>NUCLEOTIDE SEQUENCE [LARGE SCALE GENOMIC DNA]</scope>
    <source>
        <strain evidence="2 3">Hex-1 MGV</strain>
    </source>
</reference>
<dbReference type="AlphaFoldDB" id="A0A2S8FRY4"/>
<name>A0A2S8FRY4_9BACT</name>
<proteinExistence type="predicted"/>